<dbReference type="InterPro" id="IPR001810">
    <property type="entry name" value="F-box_dom"/>
</dbReference>
<feature type="domain" description="F-box" evidence="1">
    <location>
        <begin position="11"/>
        <end position="41"/>
    </location>
</feature>
<dbReference type="InterPro" id="IPR050796">
    <property type="entry name" value="SCF_F-box_component"/>
</dbReference>
<protein>
    <recommendedName>
        <fullName evidence="1">F-box domain-containing protein</fullName>
    </recommendedName>
</protein>
<dbReference type="PANTHER" id="PTHR31672">
    <property type="entry name" value="BNACNNG10540D PROTEIN"/>
    <property type="match status" value="1"/>
</dbReference>
<evidence type="ECO:0000313" key="3">
    <source>
        <dbReference type="Proteomes" id="UP001497457"/>
    </source>
</evidence>
<dbReference type="Pfam" id="PF00646">
    <property type="entry name" value="F-box"/>
    <property type="match status" value="1"/>
</dbReference>
<name>A0ABC9C306_9POAL</name>
<dbReference type="InterPro" id="IPR036047">
    <property type="entry name" value="F-box-like_dom_sf"/>
</dbReference>
<proteinExistence type="predicted"/>
<accession>A0ABC9C306</accession>
<dbReference type="AlphaFoldDB" id="A0ABC9C306"/>
<keyword evidence="3" id="KW-1185">Reference proteome</keyword>
<evidence type="ECO:0000313" key="2">
    <source>
        <dbReference type="EMBL" id="CAL5013178.1"/>
    </source>
</evidence>
<dbReference type="Proteomes" id="UP001497457">
    <property type="component" value="Chromosome 28b"/>
</dbReference>
<dbReference type="PANTHER" id="PTHR31672:SF13">
    <property type="entry name" value="F-BOX PROTEIN CPR30-LIKE"/>
    <property type="match status" value="1"/>
</dbReference>
<reference evidence="2" key="1">
    <citation type="submission" date="2024-10" db="EMBL/GenBank/DDBJ databases">
        <authorList>
            <person name="Ryan C."/>
        </authorList>
    </citation>
    <scope>NUCLEOTIDE SEQUENCE [LARGE SCALE GENOMIC DNA]</scope>
</reference>
<organism evidence="2 3">
    <name type="scientific">Urochloa decumbens</name>
    <dbReference type="NCBI Taxonomy" id="240449"/>
    <lineage>
        <taxon>Eukaryota</taxon>
        <taxon>Viridiplantae</taxon>
        <taxon>Streptophyta</taxon>
        <taxon>Embryophyta</taxon>
        <taxon>Tracheophyta</taxon>
        <taxon>Spermatophyta</taxon>
        <taxon>Magnoliopsida</taxon>
        <taxon>Liliopsida</taxon>
        <taxon>Poales</taxon>
        <taxon>Poaceae</taxon>
        <taxon>PACMAD clade</taxon>
        <taxon>Panicoideae</taxon>
        <taxon>Panicodae</taxon>
        <taxon>Paniceae</taxon>
        <taxon>Melinidinae</taxon>
        <taxon>Urochloa</taxon>
    </lineage>
</organism>
<dbReference type="EMBL" id="OZ075138">
    <property type="protein sequence ID" value="CAL5013178.1"/>
    <property type="molecule type" value="Genomic_DNA"/>
</dbReference>
<gene>
    <name evidence="2" type="ORF">URODEC1_LOCUS71272</name>
</gene>
<dbReference type="Gene3D" id="1.20.1280.50">
    <property type="match status" value="1"/>
</dbReference>
<dbReference type="SUPFAM" id="SSF81383">
    <property type="entry name" value="F-box domain"/>
    <property type="match status" value="1"/>
</dbReference>
<evidence type="ECO:0000259" key="1">
    <source>
        <dbReference type="Pfam" id="PF00646"/>
    </source>
</evidence>
<sequence>MDDEGFWDLTDAFAEILLRLPPACRRRFRLVCRHWRAVIDERAPVARPSEPKPLVYVSGTATAYVIDDLRAGGRRSRELWRGEPRLASDRRSFDTQLVGTCNGLLCLCDNTSRGGAVSLVNPATGESLALPPLPGSDDPWARTGWGRWHETYGFVHGPATGRYTVVHLPCGGYLAEQLNAVRFFTLGDAAAAYVGGAAYWVTEGNERVMAFDAERERVAPAAPLPVAVAGNSRFPCRARNSSFHLTEVRGRLGFVVTVDEPTLSRTEVWVLGGGREGARACSCRYKVQVHGVHRATRQELARPHFGFARGEFVLTNGRKDWENAVFAHRLPGAGKLQCGEVRINERKPGTAVACLPNAYDVRTFAYVETTEPAVDCLSPLGLGEWMQEVSFP</sequence>